<evidence type="ECO:0000256" key="7">
    <source>
        <dbReference type="ARBA" id="ARBA00022741"/>
    </source>
</evidence>
<dbReference type="GO" id="GO:0008360">
    <property type="term" value="P:regulation of cell shape"/>
    <property type="evidence" value="ECO:0007669"/>
    <property type="project" value="UniProtKB-KW"/>
</dbReference>
<evidence type="ECO:0000256" key="12">
    <source>
        <dbReference type="ARBA" id="ARBA00023316"/>
    </source>
</evidence>
<proteinExistence type="inferred from homology"/>
<dbReference type="InterPro" id="IPR036615">
    <property type="entry name" value="Mur_ligase_C_dom_sf"/>
</dbReference>
<comment type="catalytic activity">
    <reaction evidence="13 14">
        <text>UDP-N-acetyl-alpha-D-muramate + L-alanine + ATP = UDP-N-acetyl-alpha-D-muramoyl-L-alanine + ADP + phosphate + H(+)</text>
        <dbReference type="Rhea" id="RHEA:23372"/>
        <dbReference type="ChEBI" id="CHEBI:15378"/>
        <dbReference type="ChEBI" id="CHEBI:30616"/>
        <dbReference type="ChEBI" id="CHEBI:43474"/>
        <dbReference type="ChEBI" id="CHEBI:57972"/>
        <dbReference type="ChEBI" id="CHEBI:70757"/>
        <dbReference type="ChEBI" id="CHEBI:83898"/>
        <dbReference type="ChEBI" id="CHEBI:456216"/>
        <dbReference type="EC" id="6.3.2.8"/>
    </reaction>
</comment>
<dbReference type="Gene3D" id="3.40.50.720">
    <property type="entry name" value="NAD(P)-binding Rossmann-like Domain"/>
    <property type="match status" value="1"/>
</dbReference>
<evidence type="ECO:0000313" key="18">
    <source>
        <dbReference type="EMBL" id="PKL72280.1"/>
    </source>
</evidence>
<comment type="function">
    <text evidence="14">Cell wall formation.</text>
</comment>
<feature type="domain" description="Mur ligase central" evidence="17">
    <location>
        <begin position="129"/>
        <end position="311"/>
    </location>
</feature>
<evidence type="ECO:0000259" key="15">
    <source>
        <dbReference type="Pfam" id="PF01225"/>
    </source>
</evidence>
<dbReference type="GO" id="GO:0005737">
    <property type="term" value="C:cytoplasm"/>
    <property type="evidence" value="ECO:0007669"/>
    <property type="project" value="UniProtKB-SubCell"/>
</dbReference>
<dbReference type="GO" id="GO:0071555">
    <property type="term" value="P:cell wall organization"/>
    <property type="evidence" value="ECO:0007669"/>
    <property type="project" value="UniProtKB-KW"/>
</dbReference>
<evidence type="ECO:0000256" key="11">
    <source>
        <dbReference type="ARBA" id="ARBA00023306"/>
    </source>
</evidence>
<keyword evidence="6 14" id="KW-0132">Cell division</keyword>
<dbReference type="InterPro" id="IPR036565">
    <property type="entry name" value="Mur-like_cat_sf"/>
</dbReference>
<evidence type="ECO:0000256" key="2">
    <source>
        <dbReference type="ARBA" id="ARBA00004752"/>
    </source>
</evidence>
<sequence length="478" mass="54643">MLDFHLVKLFFIYLIFNKDMANFKKVHIIGIGGIGVSAIAKMMLKLGKTVTGSDVNSSEIIQALKSRGVLIYQNHKKENLSSDTDLVIYSSAVPENNPERIQAQIFNIPQLSYPEFLGELSKKKYTIAISGTNGKSTTTSILGLILEKANFDPLVIVGSKVNQSTWEENLRIGKSNYFVVEACEWQANMLNLHPQIIILTNIQEDHLDYYLDINHIIETFQKYVEKLPDNGILIANSDDENIQLLLKKIKNKNFKIITFGQKQGVDFQIKNIIKTFGLINFTIQNNKIKKEFTLQIPGLFNIYNAVGASVMAFELKVPLNIIRDVVANFKGIWRRFEKQGEKNGAIIISDYAHTPIAIRGTIQAAKDFYPNRRIVVAFQPHHRDRTRKLFNEFIESFDQVDLLILPEIFDVQGREDKKDKDISSKDLIKEIKKRHNFKNKLVLYAKDLEETKKLILKNLKSNDLILLIGAGDIYKIKL</sequence>
<dbReference type="GO" id="GO:0005524">
    <property type="term" value="F:ATP binding"/>
    <property type="evidence" value="ECO:0007669"/>
    <property type="project" value="UniProtKB-UniRule"/>
</dbReference>
<dbReference type="SUPFAM" id="SSF51984">
    <property type="entry name" value="MurCD N-terminal domain"/>
    <property type="match status" value="1"/>
</dbReference>
<dbReference type="Pfam" id="PF01225">
    <property type="entry name" value="Mur_ligase"/>
    <property type="match status" value="1"/>
</dbReference>
<dbReference type="Proteomes" id="UP000233414">
    <property type="component" value="Unassembled WGS sequence"/>
</dbReference>
<keyword evidence="8 14" id="KW-0067">ATP-binding</keyword>
<dbReference type="InterPro" id="IPR000713">
    <property type="entry name" value="Mur_ligase_N"/>
</dbReference>
<evidence type="ECO:0000256" key="10">
    <source>
        <dbReference type="ARBA" id="ARBA00022984"/>
    </source>
</evidence>
<evidence type="ECO:0000259" key="17">
    <source>
        <dbReference type="Pfam" id="PF08245"/>
    </source>
</evidence>
<name>A0A2N1UN93_9BACT</name>
<dbReference type="PANTHER" id="PTHR43445:SF3">
    <property type="entry name" value="UDP-N-ACETYLMURAMATE--L-ALANINE LIGASE"/>
    <property type="match status" value="1"/>
</dbReference>
<evidence type="ECO:0000256" key="5">
    <source>
        <dbReference type="ARBA" id="ARBA00022598"/>
    </source>
</evidence>
<keyword evidence="11 14" id="KW-0131">Cell cycle</keyword>
<dbReference type="EC" id="6.3.2.8" evidence="3 14"/>
<dbReference type="InterPro" id="IPR050061">
    <property type="entry name" value="MurCDEF_pg_biosynth"/>
</dbReference>
<dbReference type="Gene3D" id="3.90.190.20">
    <property type="entry name" value="Mur ligase, C-terminal domain"/>
    <property type="match status" value="1"/>
</dbReference>
<comment type="pathway">
    <text evidence="2 14">Cell wall biogenesis; peptidoglycan biosynthesis.</text>
</comment>
<evidence type="ECO:0000256" key="13">
    <source>
        <dbReference type="ARBA" id="ARBA00047833"/>
    </source>
</evidence>
<keyword evidence="12 14" id="KW-0961">Cell wall biogenesis/degradation</keyword>
<organism evidence="18 19">
    <name type="scientific">Candidatus Kuenenbacteria bacterium HGW-Kuenenbacteria-1</name>
    <dbReference type="NCBI Taxonomy" id="2013812"/>
    <lineage>
        <taxon>Bacteria</taxon>
        <taxon>Candidatus Kueneniibacteriota</taxon>
    </lineage>
</organism>
<dbReference type="InterPro" id="IPR004101">
    <property type="entry name" value="Mur_ligase_C"/>
</dbReference>
<comment type="similarity">
    <text evidence="14">Belongs to the MurCDEF family.</text>
</comment>
<evidence type="ECO:0000256" key="4">
    <source>
        <dbReference type="ARBA" id="ARBA00022490"/>
    </source>
</evidence>
<reference evidence="18 19" key="1">
    <citation type="journal article" date="2017" name="ISME J.">
        <title>Potential for microbial H2 and metal transformations associated with novel bacteria and archaea in deep terrestrial subsurface sediments.</title>
        <authorList>
            <person name="Hernsdorf A.W."/>
            <person name="Amano Y."/>
            <person name="Miyakawa K."/>
            <person name="Ise K."/>
            <person name="Suzuki Y."/>
            <person name="Anantharaman K."/>
            <person name="Probst A."/>
            <person name="Burstein D."/>
            <person name="Thomas B.C."/>
            <person name="Banfield J.F."/>
        </authorList>
    </citation>
    <scope>NUCLEOTIDE SEQUENCE [LARGE SCALE GENOMIC DNA]</scope>
    <source>
        <strain evidence="18">HGW-Kuenenbacteria-1</strain>
    </source>
</reference>
<dbReference type="Pfam" id="PF02875">
    <property type="entry name" value="Mur_ligase_C"/>
    <property type="match status" value="1"/>
</dbReference>
<dbReference type="Gene3D" id="3.40.1190.10">
    <property type="entry name" value="Mur-like, catalytic domain"/>
    <property type="match status" value="1"/>
</dbReference>
<dbReference type="AlphaFoldDB" id="A0A2N1UN93"/>
<evidence type="ECO:0000256" key="8">
    <source>
        <dbReference type="ARBA" id="ARBA00022840"/>
    </source>
</evidence>
<evidence type="ECO:0000313" key="19">
    <source>
        <dbReference type="Proteomes" id="UP000233414"/>
    </source>
</evidence>
<keyword evidence="9 14" id="KW-0133">Cell shape</keyword>
<evidence type="ECO:0000256" key="3">
    <source>
        <dbReference type="ARBA" id="ARBA00012211"/>
    </source>
</evidence>
<evidence type="ECO:0000256" key="14">
    <source>
        <dbReference type="HAMAP-Rule" id="MF_00046"/>
    </source>
</evidence>
<evidence type="ECO:0000256" key="1">
    <source>
        <dbReference type="ARBA" id="ARBA00004496"/>
    </source>
</evidence>
<feature type="domain" description="Mur ligase C-terminal" evidence="16">
    <location>
        <begin position="334"/>
        <end position="471"/>
    </location>
</feature>
<dbReference type="SUPFAM" id="SSF53244">
    <property type="entry name" value="MurD-like peptide ligases, peptide-binding domain"/>
    <property type="match status" value="1"/>
</dbReference>
<dbReference type="InterPro" id="IPR005758">
    <property type="entry name" value="UDP-N-AcMur_Ala_ligase_MurC"/>
</dbReference>
<dbReference type="InterPro" id="IPR013221">
    <property type="entry name" value="Mur_ligase_cen"/>
</dbReference>
<dbReference type="SUPFAM" id="SSF53623">
    <property type="entry name" value="MurD-like peptide ligases, catalytic domain"/>
    <property type="match status" value="1"/>
</dbReference>
<keyword evidence="4 14" id="KW-0963">Cytoplasm</keyword>
<keyword evidence="5 14" id="KW-0436">Ligase</keyword>
<keyword evidence="10 14" id="KW-0573">Peptidoglycan synthesis</keyword>
<evidence type="ECO:0000256" key="6">
    <source>
        <dbReference type="ARBA" id="ARBA00022618"/>
    </source>
</evidence>
<dbReference type="Pfam" id="PF08245">
    <property type="entry name" value="Mur_ligase_M"/>
    <property type="match status" value="1"/>
</dbReference>
<comment type="caution">
    <text evidence="18">The sequence shown here is derived from an EMBL/GenBank/DDBJ whole genome shotgun (WGS) entry which is preliminary data.</text>
</comment>
<accession>A0A2N1UN93</accession>
<protein>
    <recommendedName>
        <fullName evidence="3 14">UDP-N-acetylmuramate--L-alanine ligase</fullName>
        <ecNumber evidence="3 14">6.3.2.8</ecNumber>
    </recommendedName>
    <alternativeName>
        <fullName evidence="14">UDP-N-acetylmuramoyl-L-alanine synthetase</fullName>
    </alternativeName>
</protein>
<evidence type="ECO:0000256" key="9">
    <source>
        <dbReference type="ARBA" id="ARBA00022960"/>
    </source>
</evidence>
<feature type="domain" description="Mur ligase N-terminal catalytic" evidence="15">
    <location>
        <begin position="25"/>
        <end position="125"/>
    </location>
</feature>
<dbReference type="UniPathway" id="UPA00219"/>
<dbReference type="HAMAP" id="MF_00046">
    <property type="entry name" value="MurC"/>
    <property type="match status" value="1"/>
</dbReference>
<keyword evidence="7 14" id="KW-0547">Nucleotide-binding</keyword>
<dbReference type="EMBL" id="PGYQ01000009">
    <property type="protein sequence ID" value="PKL72280.1"/>
    <property type="molecule type" value="Genomic_DNA"/>
</dbReference>
<feature type="binding site" evidence="14">
    <location>
        <begin position="131"/>
        <end position="137"/>
    </location>
    <ligand>
        <name>ATP</name>
        <dbReference type="ChEBI" id="CHEBI:30616"/>
    </ligand>
</feature>
<dbReference type="GO" id="GO:0009252">
    <property type="term" value="P:peptidoglycan biosynthetic process"/>
    <property type="evidence" value="ECO:0007669"/>
    <property type="project" value="UniProtKB-UniRule"/>
</dbReference>
<dbReference type="GO" id="GO:0008763">
    <property type="term" value="F:UDP-N-acetylmuramate-L-alanine ligase activity"/>
    <property type="evidence" value="ECO:0007669"/>
    <property type="project" value="UniProtKB-UniRule"/>
</dbReference>
<comment type="subcellular location">
    <subcellularLocation>
        <location evidence="1 14">Cytoplasm</location>
    </subcellularLocation>
</comment>
<dbReference type="PANTHER" id="PTHR43445">
    <property type="entry name" value="UDP-N-ACETYLMURAMATE--L-ALANINE LIGASE-RELATED"/>
    <property type="match status" value="1"/>
</dbReference>
<dbReference type="NCBIfam" id="TIGR01082">
    <property type="entry name" value="murC"/>
    <property type="match status" value="1"/>
</dbReference>
<dbReference type="GO" id="GO:0051301">
    <property type="term" value="P:cell division"/>
    <property type="evidence" value="ECO:0007669"/>
    <property type="project" value="UniProtKB-KW"/>
</dbReference>
<evidence type="ECO:0000259" key="16">
    <source>
        <dbReference type="Pfam" id="PF02875"/>
    </source>
</evidence>
<gene>
    <name evidence="14 18" type="primary">murC</name>
    <name evidence="18" type="ORF">CVV26_02285</name>
</gene>